<dbReference type="RefSeq" id="WP_324618687.1">
    <property type="nucleotide sequence ID" value="NZ_JAYKOT010000001.1"/>
</dbReference>
<dbReference type="AlphaFoldDB" id="A0AAW9MRQ9"/>
<accession>A0AAW9MRQ9</accession>
<feature type="region of interest" description="Disordered" evidence="1">
    <location>
        <begin position="57"/>
        <end position="95"/>
    </location>
</feature>
<dbReference type="Gene3D" id="3.90.70.10">
    <property type="entry name" value="Cysteine proteinases"/>
    <property type="match status" value="1"/>
</dbReference>
<evidence type="ECO:0000313" key="3">
    <source>
        <dbReference type="EMBL" id="MEB3428650.1"/>
    </source>
</evidence>
<reference evidence="3 4" key="1">
    <citation type="submission" date="2024-01" db="EMBL/GenBank/DDBJ databases">
        <title>Complete genome sequence of Citroniella saccharovorans strain M6.X9, isolated from human fecal sample.</title>
        <authorList>
            <person name="Cheng G."/>
            <person name="Westerholm M."/>
            <person name="Schnurer A."/>
        </authorList>
    </citation>
    <scope>NUCLEOTIDE SEQUENCE [LARGE SCALE GENOMIC DNA]</scope>
    <source>
        <strain evidence="3 4">DSM 29873</strain>
    </source>
</reference>
<sequence>MKNKKNNYRRKSKKHPLKLGLFLFIMAFIITSLCVKFFSPNIQNSFIAHSARKVIDSKESDESNNGEEFVENKESINPDQSKENNIAKKTEEENNKILEKETDDNSFDNIKLSSVAGPLKYYNQLDPRWKDLPFGSNTKFTIGTDACGPTVMATIISSLTDNEFDPVSMTDWADKEGYLASGGGAFHEIIPGTCESFGLKVKSLGIATKEELLDELKAGNLIVELTGNGIFSEGTGHFIILIDYTNDDSIYISDPAHVKNIYKKWDADTLIREASRAAQDGGPFWVISK</sequence>
<name>A0AAW9MRQ9_9FIRM</name>
<comment type="caution">
    <text evidence="3">The sequence shown here is derived from an EMBL/GenBank/DDBJ whole genome shotgun (WGS) entry which is preliminary data.</text>
</comment>
<proteinExistence type="predicted"/>
<evidence type="ECO:0000259" key="2">
    <source>
        <dbReference type="Pfam" id="PF13529"/>
    </source>
</evidence>
<dbReference type="InterPro" id="IPR039564">
    <property type="entry name" value="Peptidase_C39-like"/>
</dbReference>
<evidence type="ECO:0000313" key="4">
    <source>
        <dbReference type="Proteomes" id="UP001357733"/>
    </source>
</evidence>
<feature type="compositionally biased region" description="Basic and acidic residues" evidence="1">
    <location>
        <begin position="70"/>
        <end position="95"/>
    </location>
</feature>
<dbReference type="Pfam" id="PF13529">
    <property type="entry name" value="Peptidase_C39_2"/>
    <property type="match status" value="1"/>
</dbReference>
<keyword evidence="4" id="KW-1185">Reference proteome</keyword>
<dbReference type="EMBL" id="JAYKOT010000001">
    <property type="protein sequence ID" value="MEB3428650.1"/>
    <property type="molecule type" value="Genomic_DNA"/>
</dbReference>
<evidence type="ECO:0000256" key="1">
    <source>
        <dbReference type="SAM" id="MobiDB-lite"/>
    </source>
</evidence>
<feature type="domain" description="Peptidase C39-like" evidence="2">
    <location>
        <begin position="120"/>
        <end position="256"/>
    </location>
</feature>
<organism evidence="3 4">
    <name type="scientific">Citroniella saccharovorans</name>
    <dbReference type="NCBI Taxonomy" id="2053367"/>
    <lineage>
        <taxon>Bacteria</taxon>
        <taxon>Bacillati</taxon>
        <taxon>Bacillota</taxon>
        <taxon>Tissierellia</taxon>
        <taxon>Tissierellales</taxon>
        <taxon>Peptoniphilaceae</taxon>
        <taxon>Citroniella</taxon>
    </lineage>
</organism>
<gene>
    <name evidence="3" type="ORF">VLK81_01185</name>
</gene>
<protein>
    <submittedName>
        <fullName evidence="3">C39 family peptidase</fullName>
    </submittedName>
</protein>
<dbReference type="Proteomes" id="UP001357733">
    <property type="component" value="Unassembled WGS sequence"/>
</dbReference>